<dbReference type="PANTHER" id="PTHR22576">
    <property type="entry name" value="MUCOSA ASSOCIATED LYMPHOID TISSUE LYMPHOMA TRANSLOCATION PROTEIN 1/PARACASPASE"/>
    <property type="match status" value="1"/>
</dbReference>
<evidence type="ECO:0000259" key="3">
    <source>
        <dbReference type="Pfam" id="PF24410"/>
    </source>
</evidence>
<dbReference type="InterPro" id="IPR011600">
    <property type="entry name" value="Pept_C14_caspase"/>
</dbReference>
<dbReference type="EMBL" id="FZNR01000006">
    <property type="protein sequence ID" value="SNR83922.1"/>
    <property type="molecule type" value="Genomic_DNA"/>
</dbReference>
<dbReference type="InterPro" id="IPR029030">
    <property type="entry name" value="Caspase-like_dom_sf"/>
</dbReference>
<protein>
    <submittedName>
        <fullName evidence="4">Caspase domain-containing protein</fullName>
    </submittedName>
</protein>
<evidence type="ECO:0000259" key="2">
    <source>
        <dbReference type="Pfam" id="PF24401"/>
    </source>
</evidence>
<dbReference type="Pfam" id="PF24410">
    <property type="entry name" value="wHTH-HSP90_Na-assoc"/>
    <property type="match status" value="1"/>
</dbReference>
<dbReference type="GO" id="GO:0006508">
    <property type="term" value="P:proteolysis"/>
    <property type="evidence" value="ECO:0007669"/>
    <property type="project" value="InterPro"/>
</dbReference>
<dbReference type="PRINTS" id="PR00775">
    <property type="entry name" value="HEATSHOCK90"/>
</dbReference>
<dbReference type="InterPro" id="IPR056506">
    <property type="entry name" value="iHD-CE"/>
</dbReference>
<feature type="domain" description="iHD-CE" evidence="2">
    <location>
        <begin position="260"/>
        <end position="605"/>
    </location>
</feature>
<gene>
    <name evidence="4" type="ORF">SAMN06264365_106110</name>
</gene>
<dbReference type="InterPro" id="IPR056507">
    <property type="entry name" value="wHTH-HSP90_Na-assoc"/>
</dbReference>
<evidence type="ECO:0000259" key="1">
    <source>
        <dbReference type="Pfam" id="PF00656"/>
    </source>
</evidence>
<evidence type="ECO:0000313" key="5">
    <source>
        <dbReference type="Proteomes" id="UP000198415"/>
    </source>
</evidence>
<sequence>MIGFSALLIGVPHYQSDDFPDISTVRNDLTQLRLALESSGYADNVRVFPDPAAEDPVVTAPVISRLIREACRDAPAGGVLFVYFSGHGVSYEGKDYLVPSDIPSLADALADPQYLVETDLSRHLKNCDARAVVFAVDACRETLDPGKGLGLRATPEFGRGAVAPEHKTRVSTIFGCDAEQYCYYSDELRMSLFTKALVTVLAPEYPARTLTEVVDSADKVLQTLVTRYKPGRFQRVHLLGDQGAGDIRDQVICVSGADPWRDAITASALWGPDRAAVQAEIDAAVAIATEVWKLWQGNVDVLPDDPWRDADHYRRCVAALDLLVPPGVDLSPAEILLLLTAPLLAEAMHAAGIDELAKHRPLDLAPGLSDEPTRRELEAVHSAHARVWQKATALAEPRPADADALALWLAHRCVFRQVGLWQRKPVTALSARLAEVVEKRQGFRAEQAAVIRGAASMLGAGAEDLTVFLSGQAQGDRAGAAKAKAFPVRGKLLALLLGVAGAMAFDLRRLGEVVVDHIGIHDPLEPAALRQAVCEARWSVTTDRTTLLLAARCVHPATHLAMQEVADAIQQQLQAVRHWLDETGGNGIEVLTGLPVTVNTADLKAQADVAGRPVYETPLLQFRLAHHEIRDLLMGARLYGDPALAIRELYQNALDACRYRSLRARFRNQPYQGRIRFLQDRDADGREFIECTDNGVGMGRNELENTFSKAGRRFVNSTDFLWEQAEWLQKDESLRLWANSRFGIGVFSYFMLADEIFIETARVDRTTNTPRETLHVHISSSGSLFRITTTDAAAGPDDVSRIGGTRVRLYLRQMAEPISCVDKLRQMLWYSEFDVEARFDSAFRRWPADQLCPPEPYPWMQRTGEIWWVATDGRILADGIVCDETPFGYVVNLRDGRSPQLSVDRNRLESWDQPWVRSQLGESLAGLAHHPDLTHGWVQCFADEEPEVAEELVAELVRDGVSLPNRPGDPRSAPFERVGLWPLPGSPAGFYSPVPNLRVKRWDLYWNISSNLLDSAAVALWRSAGVSATYFGETAGVPSDLDEAGFKVAPVSTDGQPVLKPADLLVLVDRSGDGDWATSEGGVLTIVKLSRRTGLPVAGLLRRVRRFAIHGAVPAPAGDGSWERPADDLDVQVAGTSDEFQSLLPALATMSHKTGLPLALICERMRAVQRLRRESPIAFRPDPDYVCDSGAVSVARLIHDGLTRLELIHAAIELGETPARIAARVASLASTLGFRLATDLSGLPDHAVAPELRAMLGKISMVAERAGTEDVVDVTALLRMLGSAGGSPGELLERLAPFQVMLGVRLIETTEVEPAWPQEDPFADLTGLHQRDRVVLSADGDGIPPYYLGERSPAYMLGLAQANDETIEQTTSRLVRLGRRFPVSAPDFDWGGMWSIRLPSSLGREMARYQFGLSPEPVRYLAGALVHLAGHTETTVSEVIQTFAALLTMSGRSPVAEQAYGQMAFVPDEVDVLVALVPNRWNLADQEESANYRWDALHVVRIAGRLGRTIGDIGGRVTRLAPLLDDPAPEVPEEAADIVPDWRDVILLTPELDGQQLITDDDITDDWIRLAAREADTTEEDVRRRLARYATYCGFTAPTIG</sequence>
<dbReference type="Gene3D" id="3.40.50.1460">
    <property type="match status" value="1"/>
</dbReference>
<name>A0A238ZL57_9ACTN</name>
<evidence type="ECO:0000313" key="4">
    <source>
        <dbReference type="EMBL" id="SNR83922.1"/>
    </source>
</evidence>
<dbReference type="InterPro" id="IPR020575">
    <property type="entry name" value="Hsp90_N"/>
</dbReference>
<reference evidence="4 5" key="1">
    <citation type="submission" date="2017-06" db="EMBL/GenBank/DDBJ databases">
        <authorList>
            <person name="Kim H.J."/>
            <person name="Triplett B.A."/>
        </authorList>
    </citation>
    <scope>NUCLEOTIDE SEQUENCE [LARGE SCALE GENOMIC DNA]</scope>
    <source>
        <strain evidence="4 5">DSM 43151</strain>
    </source>
</reference>
<dbReference type="InterPro" id="IPR036890">
    <property type="entry name" value="HATPase_C_sf"/>
</dbReference>
<dbReference type="PANTHER" id="PTHR22576:SF37">
    <property type="entry name" value="MUCOSA-ASSOCIATED LYMPHOID TISSUE LYMPHOMA TRANSLOCATION PROTEIN 1"/>
    <property type="match status" value="1"/>
</dbReference>
<dbReference type="SUPFAM" id="SSF52129">
    <property type="entry name" value="Caspase-like"/>
    <property type="match status" value="1"/>
</dbReference>
<keyword evidence="5" id="KW-1185">Reference proteome</keyword>
<feature type="domain" description="wHTH-Hsp90 Na associated" evidence="3">
    <location>
        <begin position="1539"/>
        <end position="1589"/>
    </location>
</feature>
<dbReference type="Proteomes" id="UP000198415">
    <property type="component" value="Unassembled WGS sequence"/>
</dbReference>
<dbReference type="SUPFAM" id="SSF55874">
    <property type="entry name" value="ATPase domain of HSP90 chaperone/DNA topoisomerase II/histidine kinase"/>
    <property type="match status" value="1"/>
</dbReference>
<dbReference type="Pfam" id="PF24401">
    <property type="entry name" value="iHD-CE"/>
    <property type="match status" value="1"/>
</dbReference>
<proteinExistence type="predicted"/>
<dbReference type="Pfam" id="PF00656">
    <property type="entry name" value="Peptidase_C14"/>
    <property type="match status" value="1"/>
</dbReference>
<dbReference type="Gene3D" id="3.30.565.10">
    <property type="entry name" value="Histidine kinase-like ATPase, C-terminal domain"/>
    <property type="match status" value="1"/>
</dbReference>
<organism evidence="4 5">
    <name type="scientific">Actinoplanes regularis</name>
    <dbReference type="NCBI Taxonomy" id="52697"/>
    <lineage>
        <taxon>Bacteria</taxon>
        <taxon>Bacillati</taxon>
        <taxon>Actinomycetota</taxon>
        <taxon>Actinomycetes</taxon>
        <taxon>Micromonosporales</taxon>
        <taxon>Micromonosporaceae</taxon>
        <taxon>Actinoplanes</taxon>
    </lineage>
</organism>
<accession>A0A238ZL57</accession>
<dbReference type="GO" id="GO:0004197">
    <property type="term" value="F:cysteine-type endopeptidase activity"/>
    <property type="evidence" value="ECO:0007669"/>
    <property type="project" value="InterPro"/>
</dbReference>
<feature type="domain" description="Peptidase C14 caspase" evidence="1">
    <location>
        <begin position="6"/>
        <end position="221"/>
    </location>
</feature>
<dbReference type="InterPro" id="IPR052039">
    <property type="entry name" value="Caspase-related_regulators"/>
</dbReference>